<dbReference type="RefSeq" id="WP_092133905.1">
    <property type="nucleotide sequence ID" value="NZ_FNQK01000009.1"/>
</dbReference>
<name>A0A1H3ZUI2_BIZPA</name>
<protein>
    <submittedName>
        <fullName evidence="1">Putative hydrolase of the HAD superfamily</fullName>
    </submittedName>
</protein>
<dbReference type="PANTHER" id="PTHR47478:SF1">
    <property type="entry name" value="PYRIMIDINE 5'-NUCLEOTIDASE YJJG"/>
    <property type="match status" value="1"/>
</dbReference>
<dbReference type="InterPro" id="IPR036412">
    <property type="entry name" value="HAD-like_sf"/>
</dbReference>
<keyword evidence="1" id="KW-0378">Hydrolase</keyword>
<dbReference type="SFLD" id="SFLDS00003">
    <property type="entry name" value="Haloacid_Dehalogenase"/>
    <property type="match status" value="1"/>
</dbReference>
<gene>
    <name evidence="1" type="ORF">SAMN04487990_10976</name>
</gene>
<keyword evidence="2" id="KW-1185">Reference proteome</keyword>
<accession>A0A1H3ZUI2</accession>
<dbReference type="Proteomes" id="UP000198846">
    <property type="component" value="Unassembled WGS sequence"/>
</dbReference>
<dbReference type="InterPro" id="IPR011951">
    <property type="entry name" value="HAD-SF_hydro_IA_YjjG/PynA"/>
</dbReference>
<dbReference type="NCBIfam" id="TIGR01549">
    <property type="entry name" value="HAD-SF-IA-v1"/>
    <property type="match status" value="1"/>
</dbReference>
<proteinExistence type="predicted"/>
<dbReference type="Gene3D" id="3.40.50.1000">
    <property type="entry name" value="HAD superfamily/HAD-like"/>
    <property type="match status" value="1"/>
</dbReference>
<dbReference type="InterPro" id="IPR006439">
    <property type="entry name" value="HAD-SF_hydro_IA"/>
</dbReference>
<dbReference type="InterPro" id="IPR052550">
    <property type="entry name" value="Pyrimidine_5'-ntase_YjjG"/>
</dbReference>
<sequence length="228" mass="26481">MSKRITDVFFDLDHTLWDFDKNSSLTFEMIFKMNGITLNLKDFISVYEPINLKYWKLYREEQVDKAALRYGRLSDTFNALNVTVNDRVINKLADDYITYLTSHNHIFDGTIELLEYLEPKYNLHIITNGFADAQQRKLERSKIGHFFKTVTNSEMVGVKKPNPKMFYYALDLAQAKKESSIMIGDNFEADIMGALNIGLDAICFNYHKAEITGEIKQVNHLLELKTLL</sequence>
<dbReference type="SFLD" id="SFLDG01129">
    <property type="entry name" value="C1.5:_HAD__Beta-PGM__Phosphata"/>
    <property type="match status" value="1"/>
</dbReference>
<dbReference type="NCBIfam" id="TIGR02254">
    <property type="entry name" value="YjjG_YfnB"/>
    <property type="match status" value="1"/>
</dbReference>
<dbReference type="GO" id="GO:0008253">
    <property type="term" value="F:5'-nucleotidase activity"/>
    <property type="evidence" value="ECO:0007669"/>
    <property type="project" value="InterPro"/>
</dbReference>
<dbReference type="SUPFAM" id="SSF56784">
    <property type="entry name" value="HAD-like"/>
    <property type="match status" value="1"/>
</dbReference>
<dbReference type="InterPro" id="IPR041492">
    <property type="entry name" value="HAD_2"/>
</dbReference>
<dbReference type="STRING" id="283786.SAMN04487990_10976"/>
<dbReference type="InterPro" id="IPR023198">
    <property type="entry name" value="PGP-like_dom2"/>
</dbReference>
<evidence type="ECO:0000313" key="1">
    <source>
        <dbReference type="EMBL" id="SEA27367.1"/>
    </source>
</evidence>
<dbReference type="EMBL" id="FNQK01000009">
    <property type="protein sequence ID" value="SEA27367.1"/>
    <property type="molecule type" value="Genomic_DNA"/>
</dbReference>
<evidence type="ECO:0000313" key="2">
    <source>
        <dbReference type="Proteomes" id="UP000198846"/>
    </source>
</evidence>
<dbReference type="Gene3D" id="1.10.150.240">
    <property type="entry name" value="Putative phosphatase, domain 2"/>
    <property type="match status" value="1"/>
</dbReference>
<dbReference type="AlphaFoldDB" id="A0A1H3ZUI2"/>
<reference evidence="1 2" key="1">
    <citation type="submission" date="2016-10" db="EMBL/GenBank/DDBJ databases">
        <authorList>
            <person name="de Groot N.N."/>
        </authorList>
    </citation>
    <scope>NUCLEOTIDE SEQUENCE [LARGE SCALE GENOMIC DNA]</scope>
    <source>
        <strain evidence="1 2">DSM 23842</strain>
    </source>
</reference>
<dbReference type="PANTHER" id="PTHR47478">
    <property type="match status" value="1"/>
</dbReference>
<dbReference type="InterPro" id="IPR023214">
    <property type="entry name" value="HAD_sf"/>
</dbReference>
<organism evidence="1 2">
    <name type="scientific">Bizionia paragorgiae</name>
    <dbReference type="NCBI Taxonomy" id="283786"/>
    <lineage>
        <taxon>Bacteria</taxon>
        <taxon>Pseudomonadati</taxon>
        <taxon>Bacteroidota</taxon>
        <taxon>Flavobacteriia</taxon>
        <taxon>Flavobacteriales</taxon>
        <taxon>Flavobacteriaceae</taxon>
        <taxon>Bizionia</taxon>
    </lineage>
</organism>
<dbReference type="OrthoDB" id="9802350at2"/>
<dbReference type="Pfam" id="PF13419">
    <property type="entry name" value="HAD_2"/>
    <property type="match status" value="1"/>
</dbReference>